<proteinExistence type="inferred from homology"/>
<dbReference type="OrthoDB" id="9793499at2"/>
<dbReference type="FunFam" id="3.40.50.720:FF:000084">
    <property type="entry name" value="Short-chain dehydrogenase reductase"/>
    <property type="match status" value="1"/>
</dbReference>
<organism evidence="3 4">
    <name type="scientific">Ahniella affigens</name>
    <dbReference type="NCBI Taxonomy" id="2021234"/>
    <lineage>
        <taxon>Bacteria</taxon>
        <taxon>Pseudomonadati</taxon>
        <taxon>Pseudomonadota</taxon>
        <taxon>Gammaproteobacteria</taxon>
        <taxon>Lysobacterales</taxon>
        <taxon>Rhodanobacteraceae</taxon>
        <taxon>Ahniella</taxon>
    </lineage>
</organism>
<dbReference type="InterPro" id="IPR020904">
    <property type="entry name" value="Sc_DH/Rdtase_CS"/>
</dbReference>
<dbReference type="RefSeq" id="WP_106889942.1">
    <property type="nucleotide sequence ID" value="NZ_CP027860.1"/>
</dbReference>
<dbReference type="AlphaFoldDB" id="A0A2P1PMD7"/>
<dbReference type="PANTHER" id="PTHR43639">
    <property type="entry name" value="OXIDOREDUCTASE, SHORT-CHAIN DEHYDROGENASE/REDUCTASE FAMILY (AFU_ORTHOLOGUE AFUA_5G02870)"/>
    <property type="match status" value="1"/>
</dbReference>
<dbReference type="PRINTS" id="PR00080">
    <property type="entry name" value="SDRFAMILY"/>
</dbReference>
<protein>
    <submittedName>
        <fullName evidence="3">Pteridine reductase</fullName>
    </submittedName>
</protein>
<sequence>MSEAQNPVVLITGAARRVGAEIVRHVHRAGYEIALHTRDPSPEALALQAELESIRPGSSLLCHADLGNTTALPDLIDTTLARFGRLDALINNASTFCPTPIGSTTELQWDTLFASNAKAPFFLAQAAAPALRQSQGCIINITDVYGERPLLQHTVYAMAKAALRMLTLSLARELGPEIRVNAVAPGAILWPESGKSEAAKQSLLDKTALRRVGEPADIARTVLFLLRDAPYLTGEVIKVDGGRSLVI</sequence>
<dbReference type="PANTHER" id="PTHR43639:SF1">
    <property type="entry name" value="SHORT-CHAIN DEHYDROGENASE_REDUCTASE FAMILY PROTEIN"/>
    <property type="match status" value="1"/>
</dbReference>
<keyword evidence="2" id="KW-0560">Oxidoreductase</keyword>
<dbReference type="PRINTS" id="PR00081">
    <property type="entry name" value="GDHRDH"/>
</dbReference>
<dbReference type="InterPro" id="IPR036291">
    <property type="entry name" value="NAD(P)-bd_dom_sf"/>
</dbReference>
<dbReference type="EMBL" id="CP027860">
    <property type="protein sequence ID" value="AVP96013.1"/>
    <property type="molecule type" value="Genomic_DNA"/>
</dbReference>
<evidence type="ECO:0000313" key="3">
    <source>
        <dbReference type="EMBL" id="AVP96013.1"/>
    </source>
</evidence>
<accession>A0A2P1PMD7</accession>
<gene>
    <name evidence="3" type="ORF">C7S18_01860</name>
</gene>
<evidence type="ECO:0000256" key="2">
    <source>
        <dbReference type="ARBA" id="ARBA00023002"/>
    </source>
</evidence>
<dbReference type="PROSITE" id="PS00061">
    <property type="entry name" value="ADH_SHORT"/>
    <property type="match status" value="1"/>
</dbReference>
<dbReference type="NCBIfam" id="NF006598">
    <property type="entry name" value="PRK09135.1"/>
    <property type="match status" value="1"/>
</dbReference>
<dbReference type="Proteomes" id="UP000241074">
    <property type="component" value="Chromosome"/>
</dbReference>
<evidence type="ECO:0000313" key="4">
    <source>
        <dbReference type="Proteomes" id="UP000241074"/>
    </source>
</evidence>
<evidence type="ECO:0000256" key="1">
    <source>
        <dbReference type="ARBA" id="ARBA00006484"/>
    </source>
</evidence>
<reference evidence="3 4" key="2">
    <citation type="submission" date="2018-03" db="EMBL/GenBank/DDBJ databases">
        <authorList>
            <person name="Keele B.F."/>
        </authorList>
    </citation>
    <scope>NUCLEOTIDE SEQUENCE [LARGE SCALE GENOMIC DNA]</scope>
    <source>
        <strain evidence="3 4">D13</strain>
    </source>
</reference>
<dbReference type="Pfam" id="PF13561">
    <property type="entry name" value="adh_short_C2"/>
    <property type="match status" value="1"/>
</dbReference>
<keyword evidence="4" id="KW-1185">Reference proteome</keyword>
<name>A0A2P1PMD7_9GAMM</name>
<dbReference type="Gene3D" id="3.40.50.720">
    <property type="entry name" value="NAD(P)-binding Rossmann-like Domain"/>
    <property type="match status" value="1"/>
</dbReference>
<dbReference type="GO" id="GO:0016491">
    <property type="term" value="F:oxidoreductase activity"/>
    <property type="evidence" value="ECO:0007669"/>
    <property type="project" value="UniProtKB-KW"/>
</dbReference>
<reference evidence="3 4" key="1">
    <citation type="submission" date="2018-03" db="EMBL/GenBank/DDBJ databases">
        <title>Ahniella affigens gen. nov., sp. nov., a gammaproteobacterium isolated from sandy soil near a stream.</title>
        <authorList>
            <person name="Ko Y."/>
            <person name="Kim J.-H."/>
        </authorList>
    </citation>
    <scope>NUCLEOTIDE SEQUENCE [LARGE SCALE GENOMIC DNA]</scope>
    <source>
        <strain evidence="3 4">D13</strain>
    </source>
</reference>
<comment type="similarity">
    <text evidence="1">Belongs to the short-chain dehydrogenases/reductases (SDR) family.</text>
</comment>
<dbReference type="InterPro" id="IPR002347">
    <property type="entry name" value="SDR_fam"/>
</dbReference>
<dbReference type="SUPFAM" id="SSF51735">
    <property type="entry name" value="NAD(P)-binding Rossmann-fold domains"/>
    <property type="match status" value="1"/>
</dbReference>
<dbReference type="KEGG" id="xba:C7S18_01860"/>